<organism evidence="2 3">
    <name type="scientific">Actinomadura adrarensis</name>
    <dbReference type="NCBI Taxonomy" id="1819600"/>
    <lineage>
        <taxon>Bacteria</taxon>
        <taxon>Bacillati</taxon>
        <taxon>Actinomycetota</taxon>
        <taxon>Actinomycetes</taxon>
        <taxon>Streptosporangiales</taxon>
        <taxon>Thermomonosporaceae</taxon>
        <taxon>Actinomadura</taxon>
    </lineage>
</organism>
<evidence type="ECO:0000313" key="3">
    <source>
        <dbReference type="Proteomes" id="UP001597083"/>
    </source>
</evidence>
<proteinExistence type="predicted"/>
<gene>
    <name evidence="2" type="ORF">ACFQ07_24240</name>
</gene>
<dbReference type="EMBL" id="JBHTIR010003541">
    <property type="protein sequence ID" value="MFD0855373.1"/>
    <property type="molecule type" value="Genomic_DNA"/>
</dbReference>
<feature type="domain" description="Transposase IS204/IS1001/IS1096/IS1165 zinc-finger" evidence="1">
    <location>
        <begin position="37"/>
        <end position="79"/>
    </location>
</feature>
<dbReference type="PANTHER" id="PTHR33498:SF1">
    <property type="entry name" value="TRANSPOSASE FOR INSERTION SEQUENCE ELEMENT IS1557"/>
    <property type="match status" value="1"/>
</dbReference>
<protein>
    <submittedName>
        <fullName evidence="2">Transposase family protein</fullName>
    </submittedName>
</protein>
<dbReference type="InterPro" id="IPR047951">
    <property type="entry name" value="Transpos_ISL3"/>
</dbReference>
<sequence>MEAFSPLSGHGESLTVEQVTADEAAVTISARTTTTEATCPACGNVSSHRHGRYRRRLNDLASSGRRTMIDLVVQRFRCLAATCPRRTFVEQVDGLTEPFARRTTRLRRMFERLMLVL</sequence>
<dbReference type="Proteomes" id="UP001597083">
    <property type="component" value="Unassembled WGS sequence"/>
</dbReference>
<evidence type="ECO:0000313" key="2">
    <source>
        <dbReference type="EMBL" id="MFD0855373.1"/>
    </source>
</evidence>
<dbReference type="Pfam" id="PF14690">
    <property type="entry name" value="Zn_ribbon_ISL3"/>
    <property type="match status" value="1"/>
</dbReference>
<name>A0ABW3CLF7_9ACTN</name>
<comment type="caution">
    <text evidence="2">The sequence shown here is derived from an EMBL/GenBank/DDBJ whole genome shotgun (WGS) entry which is preliminary data.</text>
</comment>
<feature type="non-terminal residue" evidence="2">
    <location>
        <position position="117"/>
    </location>
</feature>
<dbReference type="InterPro" id="IPR029261">
    <property type="entry name" value="Transposase_Znf"/>
</dbReference>
<dbReference type="PANTHER" id="PTHR33498">
    <property type="entry name" value="TRANSPOSASE FOR INSERTION SEQUENCE ELEMENT IS1557"/>
    <property type="match status" value="1"/>
</dbReference>
<evidence type="ECO:0000259" key="1">
    <source>
        <dbReference type="Pfam" id="PF14690"/>
    </source>
</evidence>
<keyword evidence="3" id="KW-1185">Reference proteome</keyword>
<accession>A0ABW3CLF7</accession>
<reference evidence="3" key="1">
    <citation type="journal article" date="2019" name="Int. J. Syst. Evol. Microbiol.">
        <title>The Global Catalogue of Microorganisms (GCM) 10K type strain sequencing project: providing services to taxonomists for standard genome sequencing and annotation.</title>
        <authorList>
            <consortium name="The Broad Institute Genomics Platform"/>
            <consortium name="The Broad Institute Genome Sequencing Center for Infectious Disease"/>
            <person name="Wu L."/>
            <person name="Ma J."/>
        </authorList>
    </citation>
    <scope>NUCLEOTIDE SEQUENCE [LARGE SCALE GENOMIC DNA]</scope>
    <source>
        <strain evidence="3">JCM 31696</strain>
    </source>
</reference>